<dbReference type="Gene3D" id="3.30.70.100">
    <property type="match status" value="1"/>
</dbReference>
<dbReference type="Proteomes" id="UP000515151">
    <property type="component" value="Chromosome 8"/>
</dbReference>
<reference evidence="3" key="1">
    <citation type="journal article" date="2020" name="Plant Biotechnol. J.">
        <title>The pomegranate (Punica granatum L.) draft genome dissects genetic divergence between soft- and hard-seeded cultivars.</title>
        <authorList>
            <person name="Luo X."/>
            <person name="Li H."/>
            <person name="Wu Z."/>
            <person name="Yao W."/>
            <person name="Zhao P."/>
            <person name="Cao D."/>
            <person name="Yu H."/>
            <person name="Li K."/>
            <person name="Poudel K."/>
            <person name="Zhao D."/>
            <person name="Zhang F."/>
            <person name="Xia X."/>
            <person name="Chen L."/>
            <person name="Wang Q."/>
            <person name="Jing D."/>
            <person name="Cao S."/>
        </authorList>
    </citation>
    <scope>NUCLEOTIDE SEQUENCE [LARGE SCALE GENOMIC DNA]</scope>
    <source>
        <strain evidence="3">cv. Tunisia</strain>
    </source>
</reference>
<dbReference type="AlphaFoldDB" id="A0A6P8EMF8"/>
<proteinExistence type="predicted"/>
<dbReference type="InterPro" id="IPR006121">
    <property type="entry name" value="HMA_dom"/>
</dbReference>
<dbReference type="PANTHER" id="PTHR22814:SF84">
    <property type="entry name" value="HEAVY METAL-ASSOCIATED ISOPRENYLATED PLANT PROTEIN 24"/>
    <property type="match status" value="1"/>
</dbReference>
<dbReference type="PANTHER" id="PTHR22814">
    <property type="entry name" value="COPPER TRANSPORT PROTEIN ATOX1-RELATED"/>
    <property type="match status" value="1"/>
</dbReference>
<keyword evidence="1" id="KW-0479">Metal-binding</keyword>
<dbReference type="GO" id="GO:0046872">
    <property type="term" value="F:metal ion binding"/>
    <property type="evidence" value="ECO:0007669"/>
    <property type="project" value="UniProtKB-KW"/>
</dbReference>
<accession>A0A6P8EMF8</accession>
<dbReference type="Pfam" id="PF00403">
    <property type="entry name" value="HMA"/>
    <property type="match status" value="1"/>
</dbReference>
<dbReference type="GeneID" id="116215864"/>
<dbReference type="CDD" id="cd00371">
    <property type="entry name" value="HMA"/>
    <property type="match status" value="1"/>
</dbReference>
<dbReference type="InterPro" id="IPR036163">
    <property type="entry name" value="HMA_dom_sf"/>
</dbReference>
<evidence type="ECO:0000259" key="2">
    <source>
        <dbReference type="PROSITE" id="PS50846"/>
    </source>
</evidence>
<organism evidence="3 4">
    <name type="scientific">Punica granatum</name>
    <name type="common">Pomegranate</name>
    <dbReference type="NCBI Taxonomy" id="22663"/>
    <lineage>
        <taxon>Eukaryota</taxon>
        <taxon>Viridiplantae</taxon>
        <taxon>Streptophyta</taxon>
        <taxon>Embryophyta</taxon>
        <taxon>Tracheophyta</taxon>
        <taxon>Spermatophyta</taxon>
        <taxon>Magnoliopsida</taxon>
        <taxon>eudicotyledons</taxon>
        <taxon>Gunneridae</taxon>
        <taxon>Pentapetalae</taxon>
        <taxon>rosids</taxon>
        <taxon>malvids</taxon>
        <taxon>Myrtales</taxon>
        <taxon>Lythraceae</taxon>
        <taxon>Punica</taxon>
    </lineage>
</organism>
<gene>
    <name evidence="4" type="primary">LOC116215864</name>
</gene>
<dbReference type="RefSeq" id="XP_031407519.1">
    <property type="nucleotide sequence ID" value="XM_031551659.1"/>
</dbReference>
<evidence type="ECO:0000313" key="3">
    <source>
        <dbReference type="Proteomes" id="UP000515151"/>
    </source>
</evidence>
<keyword evidence="3" id="KW-1185">Reference proteome</keyword>
<feature type="domain" description="HMA" evidence="2">
    <location>
        <begin position="26"/>
        <end position="97"/>
    </location>
</feature>
<protein>
    <submittedName>
        <fullName evidence="4">Heavy metal-associated isoprenylated plant protein 24-like isoform X1</fullName>
    </submittedName>
</protein>
<dbReference type="SUPFAM" id="SSF55008">
    <property type="entry name" value="HMA, heavy metal-associated domain"/>
    <property type="match status" value="1"/>
</dbReference>
<evidence type="ECO:0000313" key="4">
    <source>
        <dbReference type="RefSeq" id="XP_031407519.1"/>
    </source>
</evidence>
<evidence type="ECO:0000256" key="1">
    <source>
        <dbReference type="ARBA" id="ARBA00022723"/>
    </source>
</evidence>
<sequence length="158" mass="17718">MGVEGTVEYLSDMLSKATKSKKKKQLQTVALKVRMDCEGCARQMKRVLSSVKGRTVLFRTGVKLVDVDLKQLKVTVTGYMNPKKVLEAAQSTKKKVEPWPYVPYTLVAHPYISQAYDKKAPPNHVRSIPDTATINETVIEDQYTSMFSDEDPNGCSIM</sequence>
<dbReference type="PROSITE" id="PS50846">
    <property type="entry name" value="HMA_2"/>
    <property type="match status" value="1"/>
</dbReference>
<dbReference type="OrthoDB" id="689350at2759"/>
<reference evidence="4" key="2">
    <citation type="submission" date="2025-08" db="UniProtKB">
        <authorList>
            <consortium name="RefSeq"/>
        </authorList>
    </citation>
    <scope>IDENTIFICATION</scope>
    <source>
        <tissue evidence="4">Leaf</tissue>
    </source>
</reference>
<name>A0A6P8EMF8_PUNGR</name>